<gene>
    <name evidence="4" type="ORF">AN477_02125</name>
</gene>
<proteinExistence type="inferred from homology"/>
<dbReference type="InterPro" id="IPR011051">
    <property type="entry name" value="RmlC_Cupin_sf"/>
</dbReference>
<dbReference type="InterPro" id="IPR014710">
    <property type="entry name" value="RmlC-like_jellyroll"/>
</dbReference>
<dbReference type="NCBIfam" id="TIGR01221">
    <property type="entry name" value="rmlC"/>
    <property type="match status" value="1"/>
</dbReference>
<feature type="active site" description="Proton acceptor" evidence="1">
    <location>
        <position position="62"/>
    </location>
</feature>
<comment type="catalytic activity">
    <reaction evidence="3">
        <text>dTDP-4-dehydro-6-deoxy-alpha-D-glucose = dTDP-4-dehydro-beta-L-rhamnose</text>
        <dbReference type="Rhea" id="RHEA:16969"/>
        <dbReference type="ChEBI" id="CHEBI:57649"/>
        <dbReference type="ChEBI" id="CHEBI:62830"/>
        <dbReference type="EC" id="5.1.3.13"/>
    </reaction>
</comment>
<dbReference type="OrthoDB" id="9800680at2"/>
<feature type="active site" description="Proton donor" evidence="1">
    <location>
        <position position="132"/>
    </location>
</feature>
<dbReference type="STRING" id="471514.AN477_02125"/>
<dbReference type="UniPathway" id="UPA00124"/>
<dbReference type="RefSeq" id="WP_054967549.1">
    <property type="nucleotide sequence ID" value="NZ_LJCO01000011.1"/>
</dbReference>
<dbReference type="EMBL" id="LJCO01000011">
    <property type="protein sequence ID" value="KPV45226.1"/>
    <property type="molecule type" value="Genomic_DNA"/>
</dbReference>
<dbReference type="GO" id="GO:0008830">
    <property type="term" value="F:dTDP-4-dehydrorhamnose 3,5-epimerase activity"/>
    <property type="evidence" value="ECO:0007669"/>
    <property type="project" value="UniProtKB-UniRule"/>
</dbReference>
<dbReference type="PATRIC" id="fig|471514.4.peg.2755"/>
<dbReference type="GO" id="GO:0000271">
    <property type="term" value="P:polysaccharide biosynthetic process"/>
    <property type="evidence" value="ECO:0007669"/>
    <property type="project" value="TreeGrafter"/>
</dbReference>
<accession>A0A0P9CZR5</accession>
<sequence length="177" mass="20294">MKIVETQLHEVVILEPTVHGDERGFFVESYNRKTMQQSGINYDFVQDNHSLSVTAGTVRGLHYQEEPMAQTKLVRVIAGAIYDVAVDIRKDSPTFGQWVGVILTAENHRQLLIPRGFAHGFCTLVPNTQVMYKVDQYYSKEHDKGIAWDDPDLHIDWPFREVVLSEKDKTHPILKDS</sequence>
<evidence type="ECO:0000256" key="3">
    <source>
        <dbReference type="RuleBase" id="RU364069"/>
    </source>
</evidence>
<dbReference type="GO" id="GO:0019305">
    <property type="term" value="P:dTDP-rhamnose biosynthetic process"/>
    <property type="evidence" value="ECO:0007669"/>
    <property type="project" value="UniProtKB-UniRule"/>
</dbReference>
<dbReference type="PANTHER" id="PTHR21047">
    <property type="entry name" value="DTDP-6-DEOXY-D-GLUCOSE-3,5 EPIMERASE"/>
    <property type="match status" value="1"/>
</dbReference>
<dbReference type="GO" id="GO:0005829">
    <property type="term" value="C:cytosol"/>
    <property type="evidence" value="ECO:0007669"/>
    <property type="project" value="TreeGrafter"/>
</dbReference>
<dbReference type="SUPFAM" id="SSF51182">
    <property type="entry name" value="RmlC-like cupins"/>
    <property type="match status" value="1"/>
</dbReference>
<evidence type="ECO:0000313" key="4">
    <source>
        <dbReference type="EMBL" id="KPV45226.1"/>
    </source>
</evidence>
<organism evidence="4 5">
    <name type="scientific">Alicyclobacillus ferrooxydans</name>
    <dbReference type="NCBI Taxonomy" id="471514"/>
    <lineage>
        <taxon>Bacteria</taxon>
        <taxon>Bacillati</taxon>
        <taxon>Bacillota</taxon>
        <taxon>Bacilli</taxon>
        <taxon>Bacillales</taxon>
        <taxon>Alicyclobacillaceae</taxon>
        <taxon>Alicyclobacillus</taxon>
    </lineage>
</organism>
<keyword evidence="5" id="KW-1185">Reference proteome</keyword>
<dbReference type="Gene3D" id="2.60.120.10">
    <property type="entry name" value="Jelly Rolls"/>
    <property type="match status" value="1"/>
</dbReference>
<feature type="site" description="Participates in a stacking interaction with the thymidine ring of dTDP-4-oxo-6-deoxyglucose" evidence="2">
    <location>
        <position position="138"/>
    </location>
</feature>
<dbReference type="PANTHER" id="PTHR21047:SF2">
    <property type="entry name" value="THYMIDINE DIPHOSPHO-4-KETO-RHAMNOSE 3,5-EPIMERASE"/>
    <property type="match status" value="1"/>
</dbReference>
<dbReference type="Proteomes" id="UP000050482">
    <property type="component" value="Unassembled WGS sequence"/>
</dbReference>
<comment type="pathway">
    <text evidence="3">Carbohydrate biosynthesis; dTDP-L-rhamnose biosynthesis.</text>
</comment>
<protein>
    <recommendedName>
        <fullName evidence="3">dTDP-4-dehydrorhamnose 3,5-epimerase</fullName>
        <ecNumber evidence="3">5.1.3.13</ecNumber>
    </recommendedName>
    <alternativeName>
        <fullName evidence="3">Thymidine diphospho-4-keto-rhamnose 3,5-epimerase</fullName>
    </alternativeName>
</protein>
<comment type="similarity">
    <text evidence="3">Belongs to the dTDP-4-dehydrorhamnose 3,5-epimerase family.</text>
</comment>
<dbReference type="EC" id="5.1.3.13" evidence="3"/>
<comment type="subunit">
    <text evidence="3">Homodimer.</text>
</comment>
<evidence type="ECO:0000256" key="2">
    <source>
        <dbReference type="PIRSR" id="PIRSR600888-3"/>
    </source>
</evidence>
<evidence type="ECO:0000256" key="1">
    <source>
        <dbReference type="PIRSR" id="PIRSR600888-1"/>
    </source>
</evidence>
<comment type="function">
    <text evidence="3">Catalyzes the epimerization of the C3' and C5'positions of dTDP-6-deoxy-D-xylo-4-hexulose, forming dTDP-6-deoxy-L-lyxo-4-hexulose.</text>
</comment>
<dbReference type="InterPro" id="IPR000888">
    <property type="entry name" value="RmlC-like"/>
</dbReference>
<comment type="caution">
    <text evidence="4">The sequence shown here is derived from an EMBL/GenBank/DDBJ whole genome shotgun (WGS) entry which is preliminary data.</text>
</comment>
<reference evidence="4 5" key="1">
    <citation type="submission" date="2015-09" db="EMBL/GenBank/DDBJ databases">
        <title>Draft genome sequence of Alicyclobacillus ferrooxydans DSM 22381.</title>
        <authorList>
            <person name="Hemp J."/>
        </authorList>
    </citation>
    <scope>NUCLEOTIDE SEQUENCE [LARGE SCALE GENOMIC DNA]</scope>
    <source>
        <strain evidence="4 5">TC-34</strain>
    </source>
</reference>
<dbReference type="AlphaFoldDB" id="A0A0P9CZR5"/>
<evidence type="ECO:0000313" key="5">
    <source>
        <dbReference type="Proteomes" id="UP000050482"/>
    </source>
</evidence>
<keyword evidence="3" id="KW-0413">Isomerase</keyword>
<dbReference type="Pfam" id="PF00908">
    <property type="entry name" value="dTDP_sugar_isom"/>
    <property type="match status" value="1"/>
</dbReference>
<name>A0A0P9CZR5_9BACL</name>
<dbReference type="CDD" id="cd00438">
    <property type="entry name" value="cupin_RmlC"/>
    <property type="match status" value="1"/>
</dbReference>